<name>A0A183VDI9_TOXCA</name>
<organism evidence="7 8">
    <name type="scientific">Toxocara canis</name>
    <name type="common">Canine roundworm</name>
    <dbReference type="NCBI Taxonomy" id="6265"/>
    <lineage>
        <taxon>Eukaryota</taxon>
        <taxon>Metazoa</taxon>
        <taxon>Ecdysozoa</taxon>
        <taxon>Nematoda</taxon>
        <taxon>Chromadorea</taxon>
        <taxon>Rhabditida</taxon>
        <taxon>Spirurina</taxon>
        <taxon>Ascaridomorpha</taxon>
        <taxon>Ascaridoidea</taxon>
        <taxon>Toxocaridae</taxon>
        <taxon>Toxocara</taxon>
    </lineage>
</organism>
<evidence type="ECO:0000256" key="2">
    <source>
        <dbReference type="ARBA" id="ARBA00022670"/>
    </source>
</evidence>
<gene>
    <name evidence="6" type="ORF">TCNE_LOCUS18809</name>
</gene>
<accession>A0A183VDI9</accession>
<dbReference type="GO" id="GO:0008234">
    <property type="term" value="F:cysteine-type peptidase activity"/>
    <property type="evidence" value="ECO:0007669"/>
    <property type="project" value="InterPro"/>
</dbReference>
<dbReference type="Pfam" id="PF02902">
    <property type="entry name" value="Peptidase_C48"/>
    <property type="match status" value="1"/>
</dbReference>
<keyword evidence="3" id="KW-0378">Hydrolase</keyword>
<dbReference type="InterPro" id="IPR003653">
    <property type="entry name" value="Peptidase_C48_C"/>
</dbReference>
<keyword evidence="7" id="KW-1185">Reference proteome</keyword>
<feature type="compositionally biased region" description="Basic and acidic residues" evidence="4">
    <location>
        <begin position="7"/>
        <end position="23"/>
    </location>
</feature>
<evidence type="ECO:0000256" key="1">
    <source>
        <dbReference type="ARBA" id="ARBA00005234"/>
    </source>
</evidence>
<feature type="domain" description="Ubiquitin-like protease family profile" evidence="5">
    <location>
        <begin position="142"/>
        <end position="298"/>
    </location>
</feature>
<sequence length="450" mass="49217">MPRVKKKSTEQRAREQKKAYKAKKECVERNVRAIESGKAANRVSKVGAPSVADSVESAKRALVDNQINAAADDAEHSGLGDGKRGDEREVEVMKKTPTREALCNRLKKFALTSPHPSSLPANEPLPDAIAEHVQLVQAIIESEVGEASLRDLVDPVGWLDAQTIYAYLEALAASASVAVLVVQPYIWMLRVANAECVPPYRYVRHYVRNYVDDWELVLLPIVLPGHHVLGVYRRSTNTFEYYDSLLNPISLSTRSAVSAMLDALHPGVQRVFVNSSDVVRQHDSSSCGVIVCFTASEVIAGRPTNDIAFDSMRWRLVIYNTITAQRGERERSANANSTHTTGTAHADRVPSGHAVCENATRSSTLRTRTAKRSGQSVDGIGTPKRVATSTRARKWVAPENAANTATRKQFRAAGAELPKSFRLGSMNKPCPNCAAVHFAKEAFVCCSGGR</sequence>
<protein>
    <submittedName>
        <fullName evidence="8">ULP_PROTEASE domain-containing protein</fullName>
    </submittedName>
</protein>
<dbReference type="AlphaFoldDB" id="A0A183VDI9"/>
<dbReference type="EMBL" id="UYWY01025983">
    <property type="protein sequence ID" value="VDM50130.1"/>
    <property type="molecule type" value="Genomic_DNA"/>
</dbReference>
<evidence type="ECO:0000259" key="5">
    <source>
        <dbReference type="PROSITE" id="PS50600"/>
    </source>
</evidence>
<evidence type="ECO:0000313" key="8">
    <source>
        <dbReference type="WBParaSite" id="TCNE_0001881301-mRNA-1"/>
    </source>
</evidence>
<dbReference type="SUPFAM" id="SSF54001">
    <property type="entry name" value="Cysteine proteinases"/>
    <property type="match status" value="1"/>
</dbReference>
<reference evidence="8" key="1">
    <citation type="submission" date="2016-06" db="UniProtKB">
        <authorList>
            <consortium name="WormBaseParasite"/>
        </authorList>
    </citation>
    <scope>IDENTIFICATION</scope>
</reference>
<dbReference type="GO" id="GO:0006508">
    <property type="term" value="P:proteolysis"/>
    <property type="evidence" value="ECO:0007669"/>
    <property type="project" value="UniProtKB-KW"/>
</dbReference>
<feature type="compositionally biased region" description="Polar residues" evidence="4">
    <location>
        <begin position="333"/>
        <end position="343"/>
    </location>
</feature>
<feature type="region of interest" description="Disordered" evidence="4">
    <location>
        <begin position="1"/>
        <end position="23"/>
    </location>
</feature>
<evidence type="ECO:0000256" key="3">
    <source>
        <dbReference type="ARBA" id="ARBA00022801"/>
    </source>
</evidence>
<feature type="region of interest" description="Disordered" evidence="4">
    <location>
        <begin position="72"/>
        <end position="96"/>
    </location>
</feature>
<evidence type="ECO:0000313" key="7">
    <source>
        <dbReference type="Proteomes" id="UP000050794"/>
    </source>
</evidence>
<feature type="compositionally biased region" description="Basic and acidic residues" evidence="4">
    <location>
        <begin position="73"/>
        <end position="96"/>
    </location>
</feature>
<dbReference type="Gene3D" id="3.40.395.10">
    <property type="entry name" value="Adenoviral Proteinase, Chain A"/>
    <property type="match status" value="1"/>
</dbReference>
<dbReference type="PROSITE" id="PS50600">
    <property type="entry name" value="ULP_PROTEASE"/>
    <property type="match status" value="1"/>
</dbReference>
<feature type="region of interest" description="Disordered" evidence="4">
    <location>
        <begin position="328"/>
        <end position="391"/>
    </location>
</feature>
<comment type="similarity">
    <text evidence="1">Belongs to the peptidase C48 family.</text>
</comment>
<evidence type="ECO:0000313" key="6">
    <source>
        <dbReference type="EMBL" id="VDM50130.1"/>
    </source>
</evidence>
<dbReference type="InterPro" id="IPR038765">
    <property type="entry name" value="Papain-like_cys_pep_sf"/>
</dbReference>
<proteinExistence type="inferred from homology"/>
<dbReference type="WBParaSite" id="TCNE_0001881301-mRNA-1">
    <property type="protein sequence ID" value="TCNE_0001881301-mRNA-1"/>
    <property type="gene ID" value="TCNE_0001881301"/>
</dbReference>
<evidence type="ECO:0000256" key="4">
    <source>
        <dbReference type="SAM" id="MobiDB-lite"/>
    </source>
</evidence>
<dbReference type="Proteomes" id="UP000050794">
    <property type="component" value="Unassembled WGS sequence"/>
</dbReference>
<reference evidence="6 7" key="2">
    <citation type="submission" date="2018-11" db="EMBL/GenBank/DDBJ databases">
        <authorList>
            <consortium name="Pathogen Informatics"/>
        </authorList>
    </citation>
    <scope>NUCLEOTIDE SEQUENCE [LARGE SCALE GENOMIC DNA]</scope>
</reference>
<keyword evidence="2" id="KW-0645">Protease</keyword>